<comment type="caution">
    <text evidence="2">The sequence shown here is derived from an EMBL/GenBank/DDBJ whole genome shotgun (WGS) entry which is preliminary data.</text>
</comment>
<evidence type="ECO:0000256" key="1">
    <source>
        <dbReference type="SAM" id="MobiDB-lite"/>
    </source>
</evidence>
<evidence type="ECO:0000313" key="2">
    <source>
        <dbReference type="EMBL" id="GFY09989.1"/>
    </source>
</evidence>
<dbReference type="Proteomes" id="UP000887159">
    <property type="component" value="Unassembled WGS sequence"/>
</dbReference>
<reference evidence="2" key="1">
    <citation type="submission" date="2020-08" db="EMBL/GenBank/DDBJ databases">
        <title>Multicomponent nature underlies the extraordinary mechanical properties of spider dragline silk.</title>
        <authorList>
            <person name="Kono N."/>
            <person name="Nakamura H."/>
            <person name="Mori M."/>
            <person name="Yoshida Y."/>
            <person name="Ohtoshi R."/>
            <person name="Malay A.D."/>
            <person name="Moran D.A.P."/>
            <person name="Tomita M."/>
            <person name="Numata K."/>
            <person name="Arakawa K."/>
        </authorList>
    </citation>
    <scope>NUCLEOTIDE SEQUENCE</scope>
</reference>
<protein>
    <submittedName>
        <fullName evidence="2">Uncharacterized protein</fullName>
    </submittedName>
</protein>
<organism evidence="2 3">
    <name type="scientific">Trichonephila clavipes</name>
    <name type="common">Golden silk orbweaver</name>
    <name type="synonym">Nephila clavipes</name>
    <dbReference type="NCBI Taxonomy" id="2585209"/>
    <lineage>
        <taxon>Eukaryota</taxon>
        <taxon>Metazoa</taxon>
        <taxon>Ecdysozoa</taxon>
        <taxon>Arthropoda</taxon>
        <taxon>Chelicerata</taxon>
        <taxon>Arachnida</taxon>
        <taxon>Araneae</taxon>
        <taxon>Araneomorphae</taxon>
        <taxon>Entelegynae</taxon>
        <taxon>Araneoidea</taxon>
        <taxon>Nephilidae</taxon>
        <taxon>Trichonephila</taxon>
    </lineage>
</organism>
<dbReference type="EMBL" id="BMAU01021292">
    <property type="protein sequence ID" value="GFY09989.1"/>
    <property type="molecule type" value="Genomic_DNA"/>
</dbReference>
<gene>
    <name evidence="2" type="primary">AVEN_219944_1</name>
    <name evidence="2" type="ORF">TNCV_3699501</name>
</gene>
<proteinExistence type="predicted"/>
<keyword evidence="3" id="KW-1185">Reference proteome</keyword>
<name>A0A8X6SAN3_TRICX</name>
<feature type="region of interest" description="Disordered" evidence="1">
    <location>
        <begin position="19"/>
        <end position="49"/>
    </location>
</feature>
<accession>A0A8X6SAN3</accession>
<dbReference type="AlphaFoldDB" id="A0A8X6SAN3"/>
<evidence type="ECO:0000313" key="3">
    <source>
        <dbReference type="Proteomes" id="UP000887159"/>
    </source>
</evidence>
<sequence>MPNRITSCIHIRGVNDSLNSITPSQSRDSSFDQTSCSSCSPSKCDPQDSSTYENNIYQNLDTDNLLYEIPPPPSFFSSKRFSDPLQQCSIYQNVSLSDISEGKGIDFIIICSLILPFGISVMLT</sequence>
<feature type="compositionally biased region" description="Low complexity" evidence="1">
    <location>
        <begin position="26"/>
        <end position="49"/>
    </location>
</feature>